<sequence length="53" mass="5465">MHSSAFCAMFSICILTQATLSTLGIGPMAAVWEATHNLSSTFTAGTSEALAKS</sequence>
<name>A0A6A4GHZ7_9AGAR</name>
<feature type="chain" id="PRO_5025374698" evidence="1">
    <location>
        <begin position="22"/>
        <end position="53"/>
    </location>
</feature>
<dbReference type="Proteomes" id="UP000799118">
    <property type="component" value="Unassembled WGS sequence"/>
</dbReference>
<accession>A0A6A4GHZ7</accession>
<organism evidence="2 3">
    <name type="scientific">Gymnopus androsaceus JB14</name>
    <dbReference type="NCBI Taxonomy" id="1447944"/>
    <lineage>
        <taxon>Eukaryota</taxon>
        <taxon>Fungi</taxon>
        <taxon>Dikarya</taxon>
        <taxon>Basidiomycota</taxon>
        <taxon>Agaricomycotina</taxon>
        <taxon>Agaricomycetes</taxon>
        <taxon>Agaricomycetidae</taxon>
        <taxon>Agaricales</taxon>
        <taxon>Marasmiineae</taxon>
        <taxon>Omphalotaceae</taxon>
        <taxon>Gymnopus</taxon>
    </lineage>
</organism>
<dbReference type="AlphaFoldDB" id="A0A6A4GHZ7"/>
<evidence type="ECO:0000313" key="2">
    <source>
        <dbReference type="EMBL" id="KAE9385282.1"/>
    </source>
</evidence>
<reference evidence="2" key="1">
    <citation type="journal article" date="2019" name="Environ. Microbiol.">
        <title>Fungal ecological strategies reflected in gene transcription - a case study of two litter decomposers.</title>
        <authorList>
            <person name="Barbi F."/>
            <person name="Kohler A."/>
            <person name="Barry K."/>
            <person name="Baskaran P."/>
            <person name="Daum C."/>
            <person name="Fauchery L."/>
            <person name="Ihrmark K."/>
            <person name="Kuo A."/>
            <person name="LaButti K."/>
            <person name="Lipzen A."/>
            <person name="Morin E."/>
            <person name="Grigoriev I.V."/>
            <person name="Henrissat B."/>
            <person name="Lindahl B."/>
            <person name="Martin F."/>
        </authorList>
    </citation>
    <scope>NUCLEOTIDE SEQUENCE</scope>
    <source>
        <strain evidence="2">JB14</strain>
    </source>
</reference>
<keyword evidence="1" id="KW-0732">Signal</keyword>
<gene>
    <name evidence="2" type="ORF">BT96DRAFT_928886</name>
</gene>
<evidence type="ECO:0000256" key="1">
    <source>
        <dbReference type="SAM" id="SignalP"/>
    </source>
</evidence>
<keyword evidence="3" id="KW-1185">Reference proteome</keyword>
<proteinExistence type="predicted"/>
<evidence type="ECO:0000313" key="3">
    <source>
        <dbReference type="Proteomes" id="UP000799118"/>
    </source>
</evidence>
<feature type="signal peptide" evidence="1">
    <location>
        <begin position="1"/>
        <end position="21"/>
    </location>
</feature>
<dbReference type="EMBL" id="ML770006">
    <property type="protein sequence ID" value="KAE9385282.1"/>
    <property type="molecule type" value="Genomic_DNA"/>
</dbReference>
<protein>
    <submittedName>
        <fullName evidence="2">Uncharacterized protein</fullName>
    </submittedName>
</protein>